<gene>
    <name evidence="1" type="ORF">L2E82_25396</name>
</gene>
<accession>A0ACB9E3D8</accession>
<name>A0ACB9E3D8_CICIN</name>
<evidence type="ECO:0000313" key="1">
    <source>
        <dbReference type="EMBL" id="KAI3753345.1"/>
    </source>
</evidence>
<reference evidence="2" key="1">
    <citation type="journal article" date="2022" name="Mol. Ecol. Resour.">
        <title>The genomes of chicory, endive, great burdock and yacon provide insights into Asteraceae palaeo-polyploidization history and plant inulin production.</title>
        <authorList>
            <person name="Fan W."/>
            <person name="Wang S."/>
            <person name="Wang H."/>
            <person name="Wang A."/>
            <person name="Jiang F."/>
            <person name="Liu H."/>
            <person name="Zhao H."/>
            <person name="Xu D."/>
            <person name="Zhang Y."/>
        </authorList>
    </citation>
    <scope>NUCLEOTIDE SEQUENCE [LARGE SCALE GENOMIC DNA]</scope>
    <source>
        <strain evidence="2">cv. Punajuju</strain>
    </source>
</reference>
<evidence type="ECO:0000313" key="2">
    <source>
        <dbReference type="Proteomes" id="UP001055811"/>
    </source>
</evidence>
<reference evidence="1 2" key="2">
    <citation type="journal article" date="2022" name="Mol. Ecol. Resour.">
        <title>The genomes of chicory, endive, great burdock and yacon provide insights into Asteraceae paleo-polyploidization history and plant inulin production.</title>
        <authorList>
            <person name="Fan W."/>
            <person name="Wang S."/>
            <person name="Wang H."/>
            <person name="Wang A."/>
            <person name="Jiang F."/>
            <person name="Liu H."/>
            <person name="Zhao H."/>
            <person name="Xu D."/>
            <person name="Zhang Y."/>
        </authorList>
    </citation>
    <scope>NUCLEOTIDE SEQUENCE [LARGE SCALE GENOMIC DNA]</scope>
    <source>
        <strain evidence="2">cv. Punajuju</strain>
        <tissue evidence="1">Leaves</tissue>
    </source>
</reference>
<protein>
    <submittedName>
        <fullName evidence="1">Uncharacterized protein</fullName>
    </submittedName>
</protein>
<proteinExistence type="predicted"/>
<comment type="caution">
    <text evidence="1">The sequence shown here is derived from an EMBL/GenBank/DDBJ whole genome shotgun (WGS) entry which is preliminary data.</text>
</comment>
<keyword evidence="2" id="KW-1185">Reference proteome</keyword>
<dbReference type="EMBL" id="CM042012">
    <property type="protein sequence ID" value="KAI3753345.1"/>
    <property type="molecule type" value="Genomic_DNA"/>
</dbReference>
<dbReference type="Proteomes" id="UP001055811">
    <property type="component" value="Linkage Group LG04"/>
</dbReference>
<sequence length="101" mass="12430">MSFYWQELEVKVKRKYEKLVEDKENIGKLIKFSVSKFLESHKLKEFDKKFDEEFFRKETDFENDDKEDEDEMNDKEYDLGVENIEKQIEVQFELNTEGERN</sequence>
<organism evidence="1 2">
    <name type="scientific">Cichorium intybus</name>
    <name type="common">Chicory</name>
    <dbReference type="NCBI Taxonomy" id="13427"/>
    <lineage>
        <taxon>Eukaryota</taxon>
        <taxon>Viridiplantae</taxon>
        <taxon>Streptophyta</taxon>
        <taxon>Embryophyta</taxon>
        <taxon>Tracheophyta</taxon>
        <taxon>Spermatophyta</taxon>
        <taxon>Magnoliopsida</taxon>
        <taxon>eudicotyledons</taxon>
        <taxon>Gunneridae</taxon>
        <taxon>Pentapetalae</taxon>
        <taxon>asterids</taxon>
        <taxon>campanulids</taxon>
        <taxon>Asterales</taxon>
        <taxon>Asteraceae</taxon>
        <taxon>Cichorioideae</taxon>
        <taxon>Cichorieae</taxon>
        <taxon>Cichoriinae</taxon>
        <taxon>Cichorium</taxon>
    </lineage>
</organism>